<dbReference type="GeneID" id="55009826"/>
<keyword evidence="1" id="KW-0812">Transmembrane</keyword>
<keyword evidence="1" id="KW-0472">Membrane</keyword>
<dbReference type="RefSeq" id="YP_009818483.1">
    <property type="nucleotide sequence ID" value="NC_048139.1"/>
</dbReference>
<name>A0A3S9U8P8_9CAUD</name>
<gene>
    <name evidence="2" type="primary">48</name>
    <name evidence="2" type="ORF">SEA_HIYAA_48</name>
</gene>
<evidence type="ECO:0000313" key="3">
    <source>
        <dbReference type="Proteomes" id="UP000287372"/>
    </source>
</evidence>
<dbReference type="KEGG" id="vg:55009826"/>
<organism evidence="2 3">
    <name type="scientific">Streptomyces phage Hiyaa</name>
    <dbReference type="NCBI Taxonomy" id="2499072"/>
    <lineage>
        <taxon>Viruses</taxon>
        <taxon>Duplodnaviria</taxon>
        <taxon>Heunggongvirae</taxon>
        <taxon>Uroviricota</taxon>
        <taxon>Caudoviricetes</taxon>
        <taxon>Hiyaavirus</taxon>
        <taxon>Hiyaavirus hiyaa</taxon>
    </lineage>
</organism>
<dbReference type="EMBL" id="MK279841">
    <property type="protein sequence ID" value="AZS06687.1"/>
    <property type="molecule type" value="Genomic_DNA"/>
</dbReference>
<keyword evidence="3" id="KW-1185">Reference proteome</keyword>
<protein>
    <submittedName>
        <fullName evidence="2">Uncharacterized protein</fullName>
    </submittedName>
</protein>
<feature type="transmembrane region" description="Helical" evidence="1">
    <location>
        <begin position="21"/>
        <end position="48"/>
    </location>
</feature>
<evidence type="ECO:0000313" key="2">
    <source>
        <dbReference type="EMBL" id="AZS06687.1"/>
    </source>
</evidence>
<reference evidence="2 3" key="1">
    <citation type="submission" date="2018-12" db="EMBL/GenBank/DDBJ databases">
        <authorList>
            <person name="Lieu J.K."/>
            <person name="Tian C.Z."/>
            <person name="Hsaio W.J."/>
            <person name="Shaffer C.D."/>
            <person name="Weston-Hafer K.A."/>
            <person name="Russell D.A."/>
            <person name="Pope W.H."/>
            <person name="Jacobs-Sera D."/>
            <person name="Hendrix R.W."/>
            <person name="Hatfull G.F."/>
        </authorList>
    </citation>
    <scope>NUCLEOTIDE SEQUENCE [LARGE SCALE GENOMIC DNA]</scope>
</reference>
<dbReference type="Proteomes" id="UP000287372">
    <property type="component" value="Segment"/>
</dbReference>
<keyword evidence="1" id="KW-1133">Transmembrane helix</keyword>
<sequence>MQLVRPRWVRLKRALAYFVDHVMPPMIGAFVGLSIGTALWLLALLWWLNA</sequence>
<evidence type="ECO:0000256" key="1">
    <source>
        <dbReference type="SAM" id="Phobius"/>
    </source>
</evidence>
<accession>A0A3S9U8P8</accession>
<proteinExistence type="predicted"/>